<comment type="similarity">
    <text evidence="1">Belongs to the peptidase C1 family.</text>
</comment>
<feature type="domain" description="Peptidase C1A papain C-terminal" evidence="6">
    <location>
        <begin position="1990"/>
        <end position="2273"/>
    </location>
</feature>
<dbReference type="PROSITE" id="PS00139">
    <property type="entry name" value="THIOL_PROTEASE_CYS"/>
    <property type="match status" value="8"/>
</dbReference>
<evidence type="ECO:0000256" key="1">
    <source>
        <dbReference type="ARBA" id="ARBA00008455"/>
    </source>
</evidence>
<dbReference type="Gene3D" id="3.90.70.10">
    <property type="entry name" value="Cysteine proteinases"/>
    <property type="match status" value="8"/>
</dbReference>
<evidence type="ECO:0000313" key="7">
    <source>
        <dbReference type="EMBL" id="KAJ6223401.1"/>
    </source>
</evidence>
<dbReference type="InterPro" id="IPR025661">
    <property type="entry name" value="Pept_asp_AS"/>
</dbReference>
<dbReference type="CDD" id="cd02248">
    <property type="entry name" value="Peptidase_C1A"/>
    <property type="match status" value="5"/>
</dbReference>
<feature type="compositionally biased region" description="Basic and acidic residues" evidence="5">
    <location>
        <begin position="1638"/>
        <end position="1649"/>
    </location>
</feature>
<feature type="region of interest" description="Disordered" evidence="5">
    <location>
        <begin position="1627"/>
        <end position="1649"/>
    </location>
</feature>
<dbReference type="InterPro" id="IPR000668">
    <property type="entry name" value="Peptidase_C1A_C"/>
</dbReference>
<feature type="compositionally biased region" description="Basic and acidic residues" evidence="5">
    <location>
        <begin position="1670"/>
        <end position="1682"/>
    </location>
</feature>
<sequence>KLHIDVDTKLLDLFPDLDEVSKFQTPEGNQLPELNECYNKKVGNKTLDIFKDNIHSIIIYYFETQATLTFRSDVSKFVSNLKELANNIIDCVTNPNLKERSKLGITSLFIYSKDEYLNSLLNNSLKNEYNSNISRRIPLNKNPKCKLNQLSNEKPLLKQFSWQDEGYVTRILDQQDCGSCYIFATVAAMESQYMINIKKENISFSEQAILNCMYTKFSRGCAGGVLIDPVERMIKVGVSLEKYAPYCDMVVECKDYPIFMKANDVCAYNDLTIDQMKRLIYRNGPAAIVINIEPMHFLKGPFNGKCSSSFPNHGLLIVGWNEKYWIIKNSFSTNWGIDGYLYLPIKDCNCGFNREFVQIILLILQITLSLFVASIEATNHGLLDKILKEFHIDVDTKLLDLFPDLDGISKFQTPEGHQLLELDACYNKKVGNTTFDIFKDNIHPIITHFFNTQATLNSRLDVTNFVSNLHILADNIISCVTNPIFTERSKLGITSMFIYSMSDYLNKILNNYGASEYSLKKSNHTEPENLNPKCSLIQLPNEKPYPKNFSWQDEGYVTPVRNQGSCGSCYVFATVGAMESQYMINIIKQNISFSEQAILNCMRPPYASSSGCDGGIIPDPIDRMINVGVSLTKDAPYIEKLNQCQNYPIFMKADDKCTYEDLNNDQIKRLVYRNGPAAVVLNAVQFINLMGPFNERCLNNTPNHAVLLVGWNEKYWIMKNSWTANWGLNGYLYLPVNNSIHDNNCGFHKQFSQVLITKKLLILQITLCLFVASIKATNHGLLDNILKEFHIDVNTKLLDLFPDLDGISKFQTPEGHQLLELNACYNKKVGNTTFDIFKDNIHPIITHFFNTQATLNSRLDVANFLSNLHNLADNIISCVTNPIFTERSKHGITSLFVYSMNDYLNKILDNYGASEYSLKKSNHTEPKNSNPKCSLIQLPNEKLYPKNFSWQDEGYVTPVRDQGDCGSCYVFATVGAMESQYMINIFKQNISFSEQAILNCMQSPFASSHGCAGGFVNDPIDRMINVGVTLKKDAPYFQRSNQCETYPIFMKANDKCSYSNLNNDQIKRLIYRNGPAAVILNAAPMHNLMGPFNGRCVSSLPNHAVLLVGWNDKYWIIKNSWTVHWGINGYLYLPIQDNNCGFYREFEQVLDQQVGRLLRHLKVLNVNMSDFFLEMNDPCLKCVKNRLKSTDDNLVLNSILKRFKITTKTKLENLFPDLTSLKTEQINNLKTLNECYNMKVGDKNFSIFNDRISPVIIHYFKTHRGLKSRLDLPSRVETFVSNLHDLAKEIIKCVHNSTSEERSLYGITSMFDIPIEKYLNDKLNYEFINTEDDSSSYVPNQLGQSSSKKCSVKQLPDDKSPIPARFNWQDQGYVTPVQNQGGCGSCYVFATIGAMESQYMINVKKENISFSEQAILNCMSTENSYGCSGGNLVDPIDQMIRVGVSLDQDAPYKNQKLQCQKYPIFMKADDICFFGKLKNDVIKRLILRNGPGAIGVNARQLTKLKGPFNGKCSSPSPTHAVLVVGWNEKYWIIKNSWSEDWGVNGYLYLPIEDCNCGFNSMLAQETHPSTKSRLKYVSKIPNFLSNLEELANLIIECVNNPDPTTRSKFGLTSRAIHIKHEVHNKYLNNKPRPMLGSDRNHHTESHQPDFSKLNKLGKLFHNKHHSSPKQKNEKYSHPERCSPEMLSSDKPIPKEFSWKDKGYVTPVREQGECGSCYVFSSVGAMESQYMINVEKKAKDFSVQTLLNCMHKPYVNTGTSNECQGGSELDVMNRMIEVGVSLEKYASYEEQANECKDYPIFMKANYYCNLKNLNEEQIKRLLMRNGPATVSINPDKIYLLKGEFNGKCDSDEVKHSVLLVGWNEKYWIIKNSWDSDWGVDGYLYLPIKQCNCGLKKYFEQETHPSFVSRMEFASQVPYFLENLEDVANLIIECVNNPDPSTRSKFGITSRTIYSKSKYNNNYLKNESKPKLTSHHQHSRCSIHELSSDKRIPKAFSWNHKGFVTPVRNQGQCGSCYIFAAVGAMESQYMINVKRKEIDFSEQALLNCVNDGCNGGWPYNVMKRMIKRGVSLEKHAPYNSKVEKCYSYPKSWCSIEKLRGDKKIPKTFNWNDKGYVTPVRNQRQCGSCYIFSSVAAMESQYMINVKKKEIDFSEQALLNCVNKGCNGGPIDGVMDRMIKYGVSLEEKAPYNSMSKSSYLNKYLNDEPKPMLMSHKKKGHHHHHKNKDSKSWCSIEKLRGDKKIPKTFNWNDKGYVTSVRMQGQCGSCYIFSSVAAMESQYMINVKKKEIDFSEQALLNCVNKGCNGGPIDGVMDRMIKYGVSLEKSTI</sequence>
<dbReference type="GO" id="GO:0006508">
    <property type="term" value="P:proteolysis"/>
    <property type="evidence" value="ECO:0007669"/>
    <property type="project" value="UniProtKB-KW"/>
</dbReference>
<gene>
    <name evidence="7" type="ORF">RDWZM_001946</name>
</gene>
<dbReference type="SMART" id="SM00645">
    <property type="entry name" value="Pept_C1"/>
    <property type="match status" value="6"/>
</dbReference>
<dbReference type="InterPro" id="IPR039417">
    <property type="entry name" value="Peptidase_C1A_papain-like"/>
</dbReference>
<evidence type="ECO:0000256" key="4">
    <source>
        <dbReference type="ARBA" id="ARBA00022807"/>
    </source>
</evidence>
<reference evidence="7" key="1">
    <citation type="submission" date="2022-12" db="EMBL/GenBank/DDBJ databases">
        <title>Genome assemblies of Blomia tropicalis.</title>
        <authorList>
            <person name="Cui Y."/>
        </authorList>
    </citation>
    <scope>NUCLEOTIDE SEQUENCE</scope>
    <source>
        <tissue evidence="7">Adult mites</tissue>
    </source>
</reference>
<feature type="region of interest" description="Disordered" evidence="5">
    <location>
        <begin position="1662"/>
        <end position="1688"/>
    </location>
</feature>
<protein>
    <recommendedName>
        <fullName evidence="6">Peptidase C1A papain C-terminal domain-containing protein</fullName>
    </recommendedName>
</protein>
<keyword evidence="4" id="KW-0788">Thiol protease</keyword>
<dbReference type="Pfam" id="PF00112">
    <property type="entry name" value="Peptidase_C1"/>
    <property type="match status" value="8"/>
</dbReference>
<evidence type="ECO:0000256" key="3">
    <source>
        <dbReference type="ARBA" id="ARBA00022801"/>
    </source>
</evidence>
<dbReference type="EMBL" id="JAPWDV010000001">
    <property type="protein sequence ID" value="KAJ6223401.1"/>
    <property type="molecule type" value="Genomic_DNA"/>
</dbReference>
<feature type="domain" description="Peptidase C1A papain C-terminal" evidence="6">
    <location>
        <begin position="545"/>
        <end position="755"/>
    </location>
</feature>
<dbReference type="PROSITE" id="PS00640">
    <property type="entry name" value="THIOL_PROTEASE_ASN"/>
    <property type="match status" value="4"/>
</dbReference>
<comment type="caution">
    <text evidence="7">The sequence shown here is derived from an EMBL/GenBank/DDBJ whole genome shotgun (WGS) entry which is preliminary data.</text>
</comment>
<keyword evidence="8" id="KW-1185">Reference proteome</keyword>
<evidence type="ECO:0000256" key="5">
    <source>
        <dbReference type="SAM" id="MobiDB-lite"/>
    </source>
</evidence>
<dbReference type="PANTHER" id="PTHR12411">
    <property type="entry name" value="CYSTEINE PROTEASE FAMILY C1-RELATED"/>
    <property type="match status" value="1"/>
</dbReference>
<organism evidence="7 8">
    <name type="scientific">Blomia tropicalis</name>
    <name type="common">Mite</name>
    <dbReference type="NCBI Taxonomy" id="40697"/>
    <lineage>
        <taxon>Eukaryota</taxon>
        <taxon>Metazoa</taxon>
        <taxon>Ecdysozoa</taxon>
        <taxon>Arthropoda</taxon>
        <taxon>Chelicerata</taxon>
        <taxon>Arachnida</taxon>
        <taxon>Acari</taxon>
        <taxon>Acariformes</taxon>
        <taxon>Sarcoptiformes</taxon>
        <taxon>Astigmata</taxon>
        <taxon>Glycyphagoidea</taxon>
        <taxon>Echimyopodidae</taxon>
        <taxon>Blomia</taxon>
    </lineage>
</organism>
<feature type="domain" description="Peptidase C1A papain C-terminal" evidence="6">
    <location>
        <begin position="944"/>
        <end position="1150"/>
    </location>
</feature>
<dbReference type="InterPro" id="IPR000169">
    <property type="entry name" value="Pept_cys_AS"/>
</dbReference>
<evidence type="ECO:0000313" key="8">
    <source>
        <dbReference type="Proteomes" id="UP001142055"/>
    </source>
</evidence>
<evidence type="ECO:0000259" key="6">
    <source>
        <dbReference type="SMART" id="SM00645"/>
    </source>
</evidence>
<name>A0A9Q0RR46_BLOTA</name>
<proteinExistence type="inferred from homology"/>
<dbReference type="SUPFAM" id="SSF54001">
    <property type="entry name" value="Cysteine proteinases"/>
    <property type="match status" value="8"/>
</dbReference>
<feature type="domain" description="Peptidase C1A papain C-terminal" evidence="6">
    <location>
        <begin position="1692"/>
        <end position="1901"/>
    </location>
</feature>
<feature type="domain" description="Peptidase C1A papain C-terminal" evidence="6">
    <location>
        <begin position="1362"/>
        <end position="1566"/>
    </location>
</feature>
<evidence type="ECO:0000256" key="2">
    <source>
        <dbReference type="ARBA" id="ARBA00022670"/>
    </source>
</evidence>
<dbReference type="InterPro" id="IPR013128">
    <property type="entry name" value="Peptidase_C1A"/>
</dbReference>
<feature type="non-terminal residue" evidence="7">
    <location>
        <position position="1"/>
    </location>
</feature>
<keyword evidence="3" id="KW-0378">Hydrolase</keyword>
<keyword evidence="2" id="KW-0645">Protease</keyword>
<feature type="domain" description="Peptidase C1A papain C-terminal" evidence="6">
    <location>
        <begin position="156"/>
        <end position="360"/>
    </location>
</feature>
<dbReference type="GO" id="GO:0008234">
    <property type="term" value="F:cysteine-type peptidase activity"/>
    <property type="evidence" value="ECO:0007669"/>
    <property type="project" value="UniProtKB-KW"/>
</dbReference>
<dbReference type="PRINTS" id="PR00705">
    <property type="entry name" value="PAPAIN"/>
</dbReference>
<dbReference type="InterPro" id="IPR038765">
    <property type="entry name" value="Papain-like_cys_pep_sf"/>
</dbReference>
<dbReference type="Proteomes" id="UP001142055">
    <property type="component" value="Chromosome 1"/>
</dbReference>
<accession>A0A9Q0RR46</accession>